<feature type="transmembrane region" description="Helical" evidence="1">
    <location>
        <begin position="314"/>
        <end position="332"/>
    </location>
</feature>
<evidence type="ECO:0000313" key="4">
    <source>
        <dbReference type="EMBL" id="BEP28219.1"/>
    </source>
</evidence>
<dbReference type="GO" id="GO:0005886">
    <property type="term" value="C:plasma membrane"/>
    <property type="evidence" value="ECO:0007669"/>
    <property type="project" value="TreeGrafter"/>
</dbReference>
<feature type="domain" description="GGDEF" evidence="3">
    <location>
        <begin position="439"/>
        <end position="571"/>
    </location>
</feature>
<dbReference type="CDD" id="cd01949">
    <property type="entry name" value="GGDEF"/>
    <property type="match status" value="1"/>
</dbReference>
<gene>
    <name evidence="4" type="ORF">HLPR_05500</name>
</gene>
<dbReference type="Pfam" id="PF21623">
    <property type="entry name" value="HK_sensor_dom_bact"/>
    <property type="match status" value="1"/>
</dbReference>
<dbReference type="EMBL" id="AP028654">
    <property type="protein sequence ID" value="BEP28219.1"/>
    <property type="molecule type" value="Genomic_DNA"/>
</dbReference>
<dbReference type="InterPro" id="IPR003660">
    <property type="entry name" value="HAMP_dom"/>
</dbReference>
<dbReference type="InterPro" id="IPR048760">
    <property type="entry name" value="VP0354-like_sensor_dom"/>
</dbReference>
<dbReference type="SUPFAM" id="SSF158472">
    <property type="entry name" value="HAMP domain-like"/>
    <property type="match status" value="1"/>
</dbReference>
<dbReference type="PROSITE" id="PS50885">
    <property type="entry name" value="HAMP"/>
    <property type="match status" value="1"/>
</dbReference>
<name>A0AAU9EAA9_9FIRM</name>
<protein>
    <recommendedName>
        <fullName evidence="6">Diguanylate cyclase</fullName>
    </recommendedName>
</protein>
<sequence>MKKIQIKFRYKFIGAIVLISIIPLIFFSYKSYNSSKKLLTDVEIEKIDTFYSRIINNSNNYFYSSEKDLLYLEKITKTHSSIDSDETSLKNIEKMYDDFISINTRYDQIRLLDLSGMEKIRINNSNGVTIVPKNELQDKSNRYYFKDTIKLRENDIFTSPIDLNVEHGEIEKPNKSVIRFAKVVYIENKPKYVLILNVNTNHIFNELRNLIKNNEFNDTYLIDEKGFYIVNSNKLKEWGGPNNLKTGESFMKDYPVISKKILKDVNNGHIITDSKSYFWKKYYITSSNESYVTIISAIDNNDFLNNVNEFFKKLVYQMIIILILIFIISYFLSKIITNPIYKIVDAVIEIGKGNFDVHFDVDKDSGSEINILAYEIKKMALELSSIYHQIEKRVRDRTKELEKMNEKIKKMAQIDPLTGIYNRHYFNQYVNDVLNDSSENITLIMIDVNDFKYINDNYGHNIGDEILKTVADLLTKAVRESDFVVRYGGDEFLVILYNADAIVAQSYVNRLRLLIFEFNYDNDLINHRLELSLGYDVYTGEKHILEVINSADEKMYKNKIQLKEKRGGKIE</sequence>
<evidence type="ECO:0000256" key="1">
    <source>
        <dbReference type="SAM" id="Phobius"/>
    </source>
</evidence>
<dbReference type="InterPro" id="IPR043128">
    <property type="entry name" value="Rev_trsase/Diguanyl_cyclase"/>
</dbReference>
<organism evidence="4 5">
    <name type="scientific">Helicovermis profundi</name>
    <dbReference type="NCBI Taxonomy" id="3065157"/>
    <lineage>
        <taxon>Bacteria</taxon>
        <taxon>Bacillati</taxon>
        <taxon>Bacillota</taxon>
        <taxon>Clostridia</taxon>
        <taxon>Helicovermis</taxon>
    </lineage>
</organism>
<proteinExistence type="predicted"/>
<dbReference type="AlphaFoldDB" id="A0AAU9EAA9"/>
<dbReference type="SUPFAM" id="SSF55073">
    <property type="entry name" value="Nucleotide cyclase"/>
    <property type="match status" value="1"/>
</dbReference>
<keyword evidence="5" id="KW-1185">Reference proteome</keyword>
<evidence type="ECO:0000259" key="3">
    <source>
        <dbReference type="PROSITE" id="PS50887"/>
    </source>
</evidence>
<dbReference type="InterPro" id="IPR050469">
    <property type="entry name" value="Diguanylate_Cyclase"/>
</dbReference>
<dbReference type="Gene3D" id="6.10.340.10">
    <property type="match status" value="1"/>
</dbReference>
<dbReference type="PANTHER" id="PTHR45138:SF6">
    <property type="entry name" value="DIGUANYLATE CYCLASE DGCN"/>
    <property type="match status" value="1"/>
</dbReference>
<dbReference type="InterPro" id="IPR000160">
    <property type="entry name" value="GGDEF_dom"/>
</dbReference>
<dbReference type="GO" id="GO:0007165">
    <property type="term" value="P:signal transduction"/>
    <property type="evidence" value="ECO:0007669"/>
    <property type="project" value="InterPro"/>
</dbReference>
<dbReference type="KEGG" id="hprf:HLPR_05500"/>
<keyword evidence="1" id="KW-0472">Membrane</keyword>
<keyword evidence="1" id="KW-0812">Transmembrane</keyword>
<dbReference type="InterPro" id="IPR029151">
    <property type="entry name" value="Sensor-like_sf"/>
</dbReference>
<feature type="domain" description="HAMP" evidence="2">
    <location>
        <begin position="334"/>
        <end position="388"/>
    </location>
</feature>
<evidence type="ECO:0000313" key="5">
    <source>
        <dbReference type="Proteomes" id="UP001321786"/>
    </source>
</evidence>
<dbReference type="SMART" id="SM00267">
    <property type="entry name" value="GGDEF"/>
    <property type="match status" value="1"/>
</dbReference>
<dbReference type="Pfam" id="PF00990">
    <property type="entry name" value="GGDEF"/>
    <property type="match status" value="1"/>
</dbReference>
<feature type="transmembrane region" description="Helical" evidence="1">
    <location>
        <begin position="12"/>
        <end position="29"/>
    </location>
</feature>
<dbReference type="SUPFAM" id="SSF103190">
    <property type="entry name" value="Sensory domain-like"/>
    <property type="match status" value="2"/>
</dbReference>
<dbReference type="PROSITE" id="PS50887">
    <property type="entry name" value="GGDEF"/>
    <property type="match status" value="1"/>
</dbReference>
<dbReference type="NCBIfam" id="TIGR00254">
    <property type="entry name" value="GGDEF"/>
    <property type="match status" value="1"/>
</dbReference>
<dbReference type="PANTHER" id="PTHR45138">
    <property type="entry name" value="REGULATORY COMPONENTS OF SENSORY TRANSDUCTION SYSTEM"/>
    <property type="match status" value="1"/>
</dbReference>
<evidence type="ECO:0000259" key="2">
    <source>
        <dbReference type="PROSITE" id="PS50885"/>
    </source>
</evidence>
<accession>A0AAU9EAA9</accession>
<dbReference type="FunFam" id="3.30.70.270:FF:000001">
    <property type="entry name" value="Diguanylate cyclase domain protein"/>
    <property type="match status" value="1"/>
</dbReference>
<reference evidence="4 5" key="1">
    <citation type="submission" date="2023-08" db="EMBL/GenBank/DDBJ databases">
        <title>Helicovermis profunda gen. nov., sp. nov., a novel mesophilic, fermentative bacterium within the Bacillota from a deep-sea hydrothermal vent chimney.</title>
        <authorList>
            <person name="Miyazaki U."/>
            <person name="Mizutani D."/>
            <person name="Hashimoto Y."/>
            <person name="Tame A."/>
            <person name="Sawayama S."/>
            <person name="Miyazaki J."/>
            <person name="Takai K."/>
            <person name="Nakagawa S."/>
        </authorList>
    </citation>
    <scope>NUCLEOTIDE SEQUENCE [LARGE SCALE GENOMIC DNA]</scope>
    <source>
        <strain evidence="4 5">S502</strain>
    </source>
</reference>
<dbReference type="GO" id="GO:0052621">
    <property type="term" value="F:diguanylate cyclase activity"/>
    <property type="evidence" value="ECO:0007669"/>
    <property type="project" value="TreeGrafter"/>
</dbReference>
<dbReference type="GO" id="GO:0043709">
    <property type="term" value="P:cell adhesion involved in single-species biofilm formation"/>
    <property type="evidence" value="ECO:0007669"/>
    <property type="project" value="TreeGrafter"/>
</dbReference>
<dbReference type="GO" id="GO:1902201">
    <property type="term" value="P:negative regulation of bacterial-type flagellum-dependent cell motility"/>
    <property type="evidence" value="ECO:0007669"/>
    <property type="project" value="TreeGrafter"/>
</dbReference>
<dbReference type="RefSeq" id="WP_338536551.1">
    <property type="nucleotide sequence ID" value="NZ_AP028654.1"/>
</dbReference>
<dbReference type="InterPro" id="IPR029787">
    <property type="entry name" value="Nucleotide_cyclase"/>
</dbReference>
<dbReference type="Gene3D" id="3.30.70.270">
    <property type="match status" value="1"/>
</dbReference>
<keyword evidence="1" id="KW-1133">Transmembrane helix</keyword>
<dbReference type="Proteomes" id="UP001321786">
    <property type="component" value="Chromosome"/>
</dbReference>
<evidence type="ECO:0008006" key="6">
    <source>
        <dbReference type="Google" id="ProtNLM"/>
    </source>
</evidence>
<dbReference type="CDD" id="cd06225">
    <property type="entry name" value="HAMP"/>
    <property type="match status" value="1"/>
</dbReference>
<dbReference type="Gene3D" id="3.30.450.20">
    <property type="entry name" value="PAS domain"/>
    <property type="match status" value="1"/>
</dbReference>